<dbReference type="RefSeq" id="WP_190478714.1">
    <property type="nucleotide sequence ID" value="NZ_JACOFT010000002.1"/>
</dbReference>
<dbReference type="Proteomes" id="UP000637632">
    <property type="component" value="Unassembled WGS sequence"/>
</dbReference>
<dbReference type="PANTHER" id="PTHR43166">
    <property type="entry name" value="AMINO ACID IMPORT ATP-BINDING PROTEIN"/>
    <property type="match status" value="1"/>
</dbReference>
<keyword evidence="2" id="KW-1003">Cell membrane</keyword>
<dbReference type="Gene3D" id="3.40.50.300">
    <property type="entry name" value="P-loop containing nucleotide triphosphate hydrolases"/>
    <property type="match status" value="1"/>
</dbReference>
<evidence type="ECO:0000256" key="7">
    <source>
        <dbReference type="SAM" id="MobiDB-lite"/>
    </source>
</evidence>
<protein>
    <submittedName>
        <fullName evidence="9">ATP-binding cassette domain-containing protein</fullName>
    </submittedName>
</protein>
<dbReference type="PANTHER" id="PTHR43166:SF6">
    <property type="entry name" value="PHOSPHONATES IMPORT ATP-BINDING PROTEIN PHNC"/>
    <property type="match status" value="1"/>
</dbReference>
<keyword evidence="6" id="KW-0472">Membrane</keyword>
<evidence type="ECO:0000256" key="3">
    <source>
        <dbReference type="ARBA" id="ARBA00022741"/>
    </source>
</evidence>
<dbReference type="InterPro" id="IPR027417">
    <property type="entry name" value="P-loop_NTPase"/>
</dbReference>
<feature type="compositionally biased region" description="Polar residues" evidence="7">
    <location>
        <begin position="277"/>
        <end position="288"/>
    </location>
</feature>
<dbReference type="GO" id="GO:0005524">
    <property type="term" value="F:ATP binding"/>
    <property type="evidence" value="ECO:0007669"/>
    <property type="project" value="UniProtKB-KW"/>
</dbReference>
<evidence type="ECO:0000256" key="6">
    <source>
        <dbReference type="ARBA" id="ARBA00023136"/>
    </source>
</evidence>
<name>A0ABR6XGJ1_9BURK</name>
<dbReference type="InterPro" id="IPR003593">
    <property type="entry name" value="AAA+_ATPase"/>
</dbReference>
<evidence type="ECO:0000256" key="1">
    <source>
        <dbReference type="ARBA" id="ARBA00022448"/>
    </source>
</evidence>
<dbReference type="EMBL" id="JACOFT010000002">
    <property type="protein sequence ID" value="MBC3811456.1"/>
    <property type="molecule type" value="Genomic_DNA"/>
</dbReference>
<dbReference type="PROSITE" id="PS50893">
    <property type="entry name" value="ABC_TRANSPORTER_2"/>
    <property type="match status" value="1"/>
</dbReference>
<feature type="domain" description="ABC transporter" evidence="8">
    <location>
        <begin position="16"/>
        <end position="268"/>
    </location>
</feature>
<keyword evidence="4 9" id="KW-0067">ATP-binding</keyword>
<keyword evidence="1" id="KW-0813">Transport</keyword>
<gene>
    <name evidence="9" type="ORF">H8K26_08405</name>
</gene>
<dbReference type="InterPro" id="IPR050086">
    <property type="entry name" value="MetN_ABC_transporter-like"/>
</dbReference>
<evidence type="ECO:0000313" key="9">
    <source>
        <dbReference type="EMBL" id="MBC3811456.1"/>
    </source>
</evidence>
<dbReference type="SUPFAM" id="SSF52540">
    <property type="entry name" value="P-loop containing nucleoside triphosphate hydrolases"/>
    <property type="match status" value="1"/>
</dbReference>
<evidence type="ECO:0000259" key="8">
    <source>
        <dbReference type="PROSITE" id="PS50893"/>
    </source>
</evidence>
<keyword evidence="10" id="KW-1185">Reference proteome</keyword>
<evidence type="ECO:0000313" key="10">
    <source>
        <dbReference type="Proteomes" id="UP000637632"/>
    </source>
</evidence>
<proteinExistence type="predicted"/>
<comment type="caution">
    <text evidence="9">The sequence shown here is derived from an EMBL/GenBank/DDBJ whole genome shotgun (WGS) entry which is preliminary data.</text>
</comment>
<dbReference type="SMART" id="SM00382">
    <property type="entry name" value="AAA"/>
    <property type="match status" value="1"/>
</dbReference>
<keyword evidence="5" id="KW-1278">Translocase</keyword>
<reference evidence="9 10" key="1">
    <citation type="submission" date="2020-08" db="EMBL/GenBank/DDBJ databases">
        <title>Novel species isolated from subtropical streams in China.</title>
        <authorList>
            <person name="Lu H."/>
        </authorList>
    </citation>
    <scope>NUCLEOTIDE SEQUENCE [LARGE SCALE GENOMIC DNA]</scope>
    <source>
        <strain evidence="9 10">CCTCC AB 2015119</strain>
    </source>
</reference>
<sequence>MERSPQPQVLVRSLFVRHPQTAASGGRQLFRQQPAASFALQDINLQIQQGEQIAIIGPSGAGKTTLLHTLACASQPTQGELIFNGRPVWQLSHSARHQLRSQLFLAPQTPPLPARQRVVTSVLAGRLPHWSLLKAIRSLIRPADPRAAFDALARFHLQHKLYARVDQLSGGERQRCGLARLLLSDAQLLLVDEPLSALDPTLAQQTLASLQQEARQRNASLICSLHQVELARSHFSRIIGLRDGKILFDSKHVSDQMIADLYKNVQSLADSDDKNTATDANARSTSVSGEVHTGQARCF</sequence>
<dbReference type="InterPro" id="IPR003439">
    <property type="entry name" value="ABC_transporter-like_ATP-bd"/>
</dbReference>
<dbReference type="Pfam" id="PF00005">
    <property type="entry name" value="ABC_tran"/>
    <property type="match status" value="1"/>
</dbReference>
<evidence type="ECO:0000256" key="5">
    <source>
        <dbReference type="ARBA" id="ARBA00022967"/>
    </source>
</evidence>
<evidence type="ECO:0000256" key="2">
    <source>
        <dbReference type="ARBA" id="ARBA00022475"/>
    </source>
</evidence>
<feature type="region of interest" description="Disordered" evidence="7">
    <location>
        <begin position="271"/>
        <end position="299"/>
    </location>
</feature>
<organism evidence="9 10">
    <name type="scientific">Undibacterium aquatile</name>
    <dbReference type="NCBI Taxonomy" id="1537398"/>
    <lineage>
        <taxon>Bacteria</taxon>
        <taxon>Pseudomonadati</taxon>
        <taxon>Pseudomonadota</taxon>
        <taxon>Betaproteobacteria</taxon>
        <taxon>Burkholderiales</taxon>
        <taxon>Oxalobacteraceae</taxon>
        <taxon>Undibacterium</taxon>
    </lineage>
</organism>
<keyword evidence="3" id="KW-0547">Nucleotide-binding</keyword>
<evidence type="ECO:0000256" key="4">
    <source>
        <dbReference type="ARBA" id="ARBA00022840"/>
    </source>
</evidence>
<accession>A0ABR6XGJ1</accession>